<dbReference type="Gene3D" id="2.40.70.10">
    <property type="entry name" value="Acid Proteases"/>
    <property type="match status" value="1"/>
</dbReference>
<reference evidence="1" key="1">
    <citation type="submission" date="2021-03" db="EMBL/GenBank/DDBJ databases">
        <title>Draft genome sequence of rust myrtle Austropuccinia psidii MF-1, a brazilian biotype.</title>
        <authorList>
            <person name="Quecine M.C."/>
            <person name="Pachon D.M.R."/>
            <person name="Bonatelli M.L."/>
            <person name="Correr F.H."/>
            <person name="Franceschini L.M."/>
            <person name="Leite T.F."/>
            <person name="Margarido G.R.A."/>
            <person name="Almeida C.A."/>
            <person name="Ferrarezi J.A."/>
            <person name="Labate C.A."/>
        </authorList>
    </citation>
    <scope>NUCLEOTIDE SEQUENCE</scope>
    <source>
        <strain evidence="1">MF-1</strain>
    </source>
</reference>
<sequence length="139" mass="15942">MSELPERVPLIVLDSYGSPSLLVTHHIKCIVELPSFPNFEWYFSLIDTPKGEDLILGFNFLNHFNPSINWRQGLITFNADHKDSYDPSKSFSNDFISSKSCSALVGDSRTPSFPYSVHIPSLNSHKSILSSRYSRFWRR</sequence>
<dbReference type="AlphaFoldDB" id="A0A9Q3CXJ8"/>
<dbReference type="OrthoDB" id="122269at2759"/>
<evidence type="ECO:0000313" key="2">
    <source>
        <dbReference type="Proteomes" id="UP000765509"/>
    </source>
</evidence>
<proteinExistence type="predicted"/>
<dbReference type="Proteomes" id="UP000765509">
    <property type="component" value="Unassembled WGS sequence"/>
</dbReference>
<protein>
    <submittedName>
        <fullName evidence="1">Uncharacterized protein</fullName>
    </submittedName>
</protein>
<gene>
    <name evidence="1" type="ORF">O181_030625</name>
</gene>
<keyword evidence="2" id="KW-1185">Reference proteome</keyword>
<comment type="caution">
    <text evidence="1">The sequence shown here is derived from an EMBL/GenBank/DDBJ whole genome shotgun (WGS) entry which is preliminary data.</text>
</comment>
<dbReference type="EMBL" id="AVOT02010813">
    <property type="protein sequence ID" value="MBW0490910.1"/>
    <property type="molecule type" value="Genomic_DNA"/>
</dbReference>
<name>A0A9Q3CXJ8_9BASI</name>
<evidence type="ECO:0000313" key="1">
    <source>
        <dbReference type="EMBL" id="MBW0490910.1"/>
    </source>
</evidence>
<organism evidence="1 2">
    <name type="scientific">Austropuccinia psidii MF-1</name>
    <dbReference type="NCBI Taxonomy" id="1389203"/>
    <lineage>
        <taxon>Eukaryota</taxon>
        <taxon>Fungi</taxon>
        <taxon>Dikarya</taxon>
        <taxon>Basidiomycota</taxon>
        <taxon>Pucciniomycotina</taxon>
        <taxon>Pucciniomycetes</taxon>
        <taxon>Pucciniales</taxon>
        <taxon>Sphaerophragmiaceae</taxon>
        <taxon>Austropuccinia</taxon>
    </lineage>
</organism>
<accession>A0A9Q3CXJ8</accession>
<dbReference type="InterPro" id="IPR021109">
    <property type="entry name" value="Peptidase_aspartic_dom_sf"/>
</dbReference>